<feature type="domain" description="WCX" evidence="2">
    <location>
        <begin position="259"/>
        <end position="323"/>
    </location>
</feature>
<dbReference type="PANTHER" id="PTHR34580">
    <property type="match status" value="1"/>
</dbReference>
<organism evidence="3 4">
    <name type="scientific">Microbacterium hominis</name>
    <dbReference type="NCBI Taxonomy" id="162426"/>
    <lineage>
        <taxon>Bacteria</taxon>
        <taxon>Bacillati</taxon>
        <taxon>Actinomycetota</taxon>
        <taxon>Actinomycetes</taxon>
        <taxon>Micrococcales</taxon>
        <taxon>Microbacteriaceae</taxon>
        <taxon>Microbacterium</taxon>
    </lineage>
</organism>
<reference evidence="3 4" key="1">
    <citation type="submission" date="2017-12" db="EMBL/GenBank/DDBJ databases">
        <title>Isolation and characterization of estrogens degradatiion strain Microbacterium hominis SJTG1.</title>
        <authorList>
            <person name="Xiong W."/>
            <person name="Yin C."/>
            <person name="Zheng D."/>
            <person name="Liang R."/>
        </authorList>
    </citation>
    <scope>NUCLEOTIDE SEQUENCE [LARGE SCALE GENOMIC DNA]</scope>
    <source>
        <strain evidence="3 4">SJTG1</strain>
    </source>
</reference>
<gene>
    <name evidence="3" type="ORF">CXR34_11170</name>
</gene>
<dbReference type="InterPro" id="IPR026881">
    <property type="entry name" value="WYL_dom"/>
</dbReference>
<dbReference type="Pfam" id="PF25583">
    <property type="entry name" value="WCX"/>
    <property type="match status" value="1"/>
</dbReference>
<dbReference type="Pfam" id="PF13280">
    <property type="entry name" value="WYL"/>
    <property type="match status" value="1"/>
</dbReference>
<dbReference type="InterPro" id="IPR051534">
    <property type="entry name" value="CBASS_pafABC_assoc_protein"/>
</dbReference>
<dbReference type="PROSITE" id="PS52050">
    <property type="entry name" value="WYL"/>
    <property type="match status" value="1"/>
</dbReference>
<dbReference type="AlphaFoldDB" id="A0A2K9DG56"/>
<dbReference type="EMBL" id="CP025299">
    <property type="protein sequence ID" value="AUG29949.1"/>
    <property type="molecule type" value="Genomic_DNA"/>
</dbReference>
<proteinExistence type="predicted"/>
<dbReference type="KEGG" id="mhos:CXR34_11170"/>
<dbReference type="InterPro" id="IPR057727">
    <property type="entry name" value="WCX_dom"/>
</dbReference>
<evidence type="ECO:0000259" key="1">
    <source>
        <dbReference type="Pfam" id="PF13280"/>
    </source>
</evidence>
<dbReference type="RefSeq" id="WP_101306425.1">
    <property type="nucleotide sequence ID" value="NZ_CP025299.1"/>
</dbReference>
<sequence length="339" mass="36983">MPTETVRSAPEERLVNLVVALMATEQGLTKDTILASVAGYREQSSAGASKDALEKMFERDKENLRSLGIPVETIGDYADPDDLREARYRIPTAEYELPADIEFTPAELAVLNLAGGVWSESSMSADARSGLRKIRALGIEVDAPIIGYSPRVNLREASFGPLQRAIEQGRVVEFAYLKAGDETARVRRVQPYALVEYEARWHVYGFDLAQDDVRTFLLSRIVSDVAITRAGFDLALREGAGERALAGLEALAARQQALLEIAPGTEAALRLTRRATDAEQGIRVPYVDVHILADELASYGPEVRVVEPAALRDQVIARLERTLRLHAGPDAATDEGAGS</sequence>
<name>A0A2K9DG56_9MICO</name>
<accession>A0A2K9DG56</accession>
<evidence type="ECO:0000313" key="3">
    <source>
        <dbReference type="EMBL" id="AUG29949.1"/>
    </source>
</evidence>
<dbReference type="Proteomes" id="UP000233276">
    <property type="component" value="Chromosome"/>
</dbReference>
<dbReference type="PANTHER" id="PTHR34580:SF3">
    <property type="entry name" value="PROTEIN PAFB"/>
    <property type="match status" value="1"/>
</dbReference>
<protein>
    <submittedName>
        <fullName evidence="3">WYL domain-containing protein</fullName>
    </submittedName>
</protein>
<evidence type="ECO:0000259" key="2">
    <source>
        <dbReference type="Pfam" id="PF25583"/>
    </source>
</evidence>
<feature type="domain" description="WYL" evidence="1">
    <location>
        <begin position="159"/>
        <end position="222"/>
    </location>
</feature>
<evidence type="ECO:0000313" key="4">
    <source>
        <dbReference type="Proteomes" id="UP000233276"/>
    </source>
</evidence>